<dbReference type="InterPro" id="IPR051782">
    <property type="entry name" value="ABC_Transporter_VariousFunc"/>
</dbReference>
<evidence type="ECO:0000259" key="4">
    <source>
        <dbReference type="PROSITE" id="PS50893"/>
    </source>
</evidence>
<keyword evidence="1" id="KW-0813">Transport</keyword>
<evidence type="ECO:0000256" key="3">
    <source>
        <dbReference type="ARBA" id="ARBA00022840"/>
    </source>
</evidence>
<dbReference type="SUPFAM" id="SSF52540">
    <property type="entry name" value="P-loop containing nucleoside triphosphate hydrolases"/>
    <property type="match status" value="1"/>
</dbReference>
<dbReference type="OrthoDB" id="9804819at2"/>
<dbReference type="STRING" id="301148.B4135_4212"/>
<dbReference type="GO" id="GO:0016887">
    <property type="term" value="F:ATP hydrolysis activity"/>
    <property type="evidence" value="ECO:0007669"/>
    <property type="project" value="InterPro"/>
</dbReference>
<gene>
    <name evidence="5" type="ORF">B4135_4212</name>
</gene>
<dbReference type="AlphaFoldDB" id="A0A150L710"/>
<dbReference type="PANTHER" id="PTHR42939">
    <property type="entry name" value="ABC TRANSPORTER ATP-BINDING PROTEIN ALBC-RELATED"/>
    <property type="match status" value="1"/>
</dbReference>
<name>A0A150L710_9BACI</name>
<dbReference type="RefSeq" id="WP_061570312.1">
    <property type="nucleotide sequence ID" value="NZ_LQYT01000143.1"/>
</dbReference>
<evidence type="ECO:0000256" key="1">
    <source>
        <dbReference type="ARBA" id="ARBA00022448"/>
    </source>
</evidence>
<proteinExistence type="predicted"/>
<keyword evidence="3" id="KW-0067">ATP-binding</keyword>
<evidence type="ECO:0000313" key="6">
    <source>
        <dbReference type="Proteomes" id="UP000075683"/>
    </source>
</evidence>
<dbReference type="SMART" id="SM00382">
    <property type="entry name" value="AAA"/>
    <property type="match status" value="1"/>
</dbReference>
<dbReference type="EMBL" id="LQYT01000143">
    <property type="protein sequence ID" value="KYD08055.1"/>
    <property type="molecule type" value="Genomic_DNA"/>
</dbReference>
<dbReference type="CDD" id="cd03230">
    <property type="entry name" value="ABC_DR_subfamily_A"/>
    <property type="match status" value="1"/>
</dbReference>
<sequence>MRLNEIVIEDLSVSYEEKTALSHVATRFQRGEIYVLLGHNGAGKTTFIKEILKADLKRKKIKYLTDEQNPRAKSLKYRMSFSPEKPVLFEELTIMEYVSFVLKMYGSCREQSLKRVKELLAAFDLEKEKNKFIYALSNGMKKKVCHIAALALDADFIFLDEPFAALDPVAIYELKRLILSRSEQAAIVLSTHQLDVVEGLPVDPDRLHIRLLKQGRLLFEGTKGELLHEHPSLEAAYLHFYEAR</sequence>
<dbReference type="InterPro" id="IPR003593">
    <property type="entry name" value="AAA+_ATPase"/>
</dbReference>
<dbReference type="Proteomes" id="UP000075683">
    <property type="component" value="Unassembled WGS sequence"/>
</dbReference>
<comment type="caution">
    <text evidence="5">The sequence shown here is derived from an EMBL/GenBank/DDBJ whole genome shotgun (WGS) entry which is preliminary data.</text>
</comment>
<dbReference type="Gene3D" id="3.40.50.300">
    <property type="entry name" value="P-loop containing nucleotide triphosphate hydrolases"/>
    <property type="match status" value="1"/>
</dbReference>
<evidence type="ECO:0000313" key="5">
    <source>
        <dbReference type="EMBL" id="KYD08055.1"/>
    </source>
</evidence>
<dbReference type="InterPro" id="IPR027417">
    <property type="entry name" value="P-loop_NTPase"/>
</dbReference>
<protein>
    <recommendedName>
        <fullName evidence="4">ABC transporter domain-containing protein</fullName>
    </recommendedName>
</protein>
<dbReference type="PROSITE" id="PS50893">
    <property type="entry name" value="ABC_TRANSPORTER_2"/>
    <property type="match status" value="1"/>
</dbReference>
<evidence type="ECO:0000256" key="2">
    <source>
        <dbReference type="ARBA" id="ARBA00022741"/>
    </source>
</evidence>
<organism evidence="5 6">
    <name type="scientific">Caldibacillus debilis</name>
    <dbReference type="NCBI Taxonomy" id="301148"/>
    <lineage>
        <taxon>Bacteria</taxon>
        <taxon>Bacillati</taxon>
        <taxon>Bacillota</taxon>
        <taxon>Bacilli</taxon>
        <taxon>Bacillales</taxon>
        <taxon>Bacillaceae</taxon>
        <taxon>Caldibacillus</taxon>
    </lineage>
</organism>
<keyword evidence="2" id="KW-0547">Nucleotide-binding</keyword>
<accession>A0A150L710</accession>
<dbReference type="Pfam" id="PF00005">
    <property type="entry name" value="ABC_tran"/>
    <property type="match status" value="1"/>
</dbReference>
<dbReference type="InterPro" id="IPR003439">
    <property type="entry name" value="ABC_transporter-like_ATP-bd"/>
</dbReference>
<reference evidence="5 6" key="1">
    <citation type="submission" date="2016-01" db="EMBL/GenBank/DDBJ databases">
        <title>Draft Genome Sequences of Seven Thermophilic Sporeformers Isolated from Foods.</title>
        <authorList>
            <person name="Berendsen E.M."/>
            <person name="Wells-Bennik M.H."/>
            <person name="Krawcyk A.O."/>
            <person name="De Jong A."/>
            <person name="Holsappel S."/>
            <person name="Eijlander R.T."/>
            <person name="Kuipers O.P."/>
        </authorList>
    </citation>
    <scope>NUCLEOTIDE SEQUENCE [LARGE SCALE GENOMIC DNA]</scope>
    <source>
        <strain evidence="5 6">B4135</strain>
    </source>
</reference>
<feature type="domain" description="ABC transporter" evidence="4">
    <location>
        <begin position="6"/>
        <end position="239"/>
    </location>
</feature>
<dbReference type="GO" id="GO:0005524">
    <property type="term" value="F:ATP binding"/>
    <property type="evidence" value="ECO:0007669"/>
    <property type="project" value="UniProtKB-KW"/>
</dbReference>
<dbReference type="PANTHER" id="PTHR42939:SF1">
    <property type="entry name" value="ABC TRANSPORTER ATP-BINDING PROTEIN ALBC-RELATED"/>
    <property type="match status" value="1"/>
</dbReference>